<evidence type="ECO:0000313" key="1">
    <source>
        <dbReference type="EMBL" id="AVK98648.1"/>
    </source>
</evidence>
<dbReference type="Proteomes" id="UP000238825">
    <property type="component" value="Chromosome"/>
</dbReference>
<evidence type="ECO:0000313" key="3">
    <source>
        <dbReference type="Proteomes" id="UP000238825"/>
    </source>
</evidence>
<name>A0A2S0K5N3_LYSSH</name>
<reference evidence="1 3" key="1">
    <citation type="submission" date="2017-03" db="EMBL/GenBank/DDBJ databases">
        <title>The whole genome sequencing and assembly of Lysinibacillus sphaericus DSM 28T strain.</title>
        <authorList>
            <person name="Lee Y.-J."/>
            <person name="Yi H."/>
            <person name="Bahn Y.-S."/>
            <person name="Kim J.F."/>
            <person name="Lee D.-W."/>
        </authorList>
    </citation>
    <scope>NUCLEOTIDE SEQUENCE [LARGE SCALE GENOMIC DNA]</scope>
    <source>
        <strain evidence="1 3">DSM 28</strain>
    </source>
</reference>
<dbReference type="GeneID" id="48278717"/>
<evidence type="ECO:0000313" key="2">
    <source>
        <dbReference type="EMBL" id="SUV15369.1"/>
    </source>
</evidence>
<proteinExistence type="predicted"/>
<dbReference type="Pfam" id="PF05521">
    <property type="entry name" value="Phage_HCP"/>
    <property type="match status" value="1"/>
</dbReference>
<reference evidence="2 4" key="2">
    <citation type="submission" date="2018-06" db="EMBL/GenBank/DDBJ databases">
        <authorList>
            <consortium name="Pathogen Informatics"/>
            <person name="Doyle S."/>
        </authorList>
    </citation>
    <scope>NUCLEOTIDE SEQUENCE [LARGE SCALE GENOMIC DNA]</scope>
    <source>
        <strain evidence="2 4">NCTC10338</strain>
    </source>
</reference>
<dbReference type="Proteomes" id="UP000255295">
    <property type="component" value="Unassembled WGS sequence"/>
</dbReference>
<dbReference type="NCBIfam" id="TIGR01563">
    <property type="entry name" value="gp16_SPP1"/>
    <property type="match status" value="1"/>
</dbReference>
<dbReference type="AlphaFoldDB" id="A0A2S0K5N3"/>
<dbReference type="EMBL" id="UFSZ01000001">
    <property type="protein sequence ID" value="SUV15369.1"/>
    <property type="molecule type" value="Genomic_DNA"/>
</dbReference>
<protein>
    <submittedName>
        <fullName evidence="1">Head-tail adaptor protein</fullName>
    </submittedName>
    <submittedName>
        <fullName evidence="2">Phage head-tail adaptor</fullName>
    </submittedName>
</protein>
<dbReference type="InterPro" id="IPR038666">
    <property type="entry name" value="SSP1_head-tail_sf"/>
</dbReference>
<accession>A0A2S0K5N3</accession>
<sequence length="109" mass="12884">MNPGDLRHRIEILTNQKAKNELEETIYKFIPVKKLWAAIIPQTGSLQKQVADTILTNVTHKIIVRYNAGKDITKNMRIRFKDHEFEIKYVLNPYFKNETLEIFVQEVLK</sequence>
<organism evidence="1 3">
    <name type="scientific">Lysinibacillus sphaericus</name>
    <name type="common">Bacillus sphaericus</name>
    <dbReference type="NCBI Taxonomy" id="1421"/>
    <lineage>
        <taxon>Bacteria</taxon>
        <taxon>Bacillati</taxon>
        <taxon>Bacillota</taxon>
        <taxon>Bacilli</taxon>
        <taxon>Bacillales</taxon>
        <taxon>Bacillaceae</taxon>
        <taxon>Lysinibacillus</taxon>
    </lineage>
</organism>
<evidence type="ECO:0000313" key="4">
    <source>
        <dbReference type="Proteomes" id="UP000255295"/>
    </source>
</evidence>
<dbReference type="RefSeq" id="WP_105928933.1">
    <property type="nucleotide sequence ID" value="NZ_CP019980.1"/>
</dbReference>
<gene>
    <name evidence="1" type="ORF">LS41612_21145</name>
    <name evidence="2" type="ORF">NCTC10338_00433</name>
</gene>
<dbReference type="Gene3D" id="2.40.10.270">
    <property type="entry name" value="Bacteriophage SPP1 head-tail adaptor protein"/>
    <property type="match status" value="1"/>
</dbReference>
<dbReference type="InterPro" id="IPR008767">
    <property type="entry name" value="Phage_SPP1_head-tail_adaptor"/>
</dbReference>
<dbReference type="EMBL" id="CP019980">
    <property type="protein sequence ID" value="AVK98648.1"/>
    <property type="molecule type" value="Genomic_DNA"/>
</dbReference>